<gene>
    <name evidence="4" type="ORF">URODEC1_LOCUS30798</name>
</gene>
<evidence type="ECO:0000313" key="5">
    <source>
        <dbReference type="Proteomes" id="UP001497457"/>
    </source>
</evidence>
<organism evidence="4 5">
    <name type="scientific">Urochloa decumbens</name>
    <dbReference type="NCBI Taxonomy" id="240449"/>
    <lineage>
        <taxon>Eukaryota</taxon>
        <taxon>Viridiplantae</taxon>
        <taxon>Streptophyta</taxon>
        <taxon>Embryophyta</taxon>
        <taxon>Tracheophyta</taxon>
        <taxon>Spermatophyta</taxon>
        <taxon>Magnoliopsida</taxon>
        <taxon>Liliopsida</taxon>
        <taxon>Poales</taxon>
        <taxon>Poaceae</taxon>
        <taxon>PACMAD clade</taxon>
        <taxon>Panicoideae</taxon>
        <taxon>Panicodae</taxon>
        <taxon>Paniceae</taxon>
        <taxon>Melinidinae</taxon>
        <taxon>Urochloa</taxon>
    </lineage>
</organism>
<dbReference type="AlphaFoldDB" id="A0ABC8Y8N5"/>
<dbReference type="PANTHER" id="PTHR33074">
    <property type="entry name" value="EXPRESSED PROTEIN-RELATED"/>
    <property type="match status" value="1"/>
</dbReference>
<dbReference type="EMBL" id="OZ075126">
    <property type="protein sequence ID" value="CAL4937816.1"/>
    <property type="molecule type" value="Genomic_DNA"/>
</dbReference>
<feature type="coiled-coil region" evidence="1">
    <location>
        <begin position="428"/>
        <end position="455"/>
    </location>
</feature>
<evidence type="ECO:0000259" key="3">
    <source>
        <dbReference type="Pfam" id="PF07762"/>
    </source>
</evidence>
<proteinExistence type="predicted"/>
<feature type="region of interest" description="Disordered" evidence="2">
    <location>
        <begin position="1"/>
        <end position="20"/>
    </location>
</feature>
<feature type="domain" description="DUF1618" evidence="3">
    <location>
        <begin position="201"/>
        <end position="349"/>
    </location>
</feature>
<evidence type="ECO:0000313" key="4">
    <source>
        <dbReference type="EMBL" id="CAL4937816.1"/>
    </source>
</evidence>
<dbReference type="Proteomes" id="UP001497457">
    <property type="component" value="Chromosome 16b"/>
</dbReference>
<dbReference type="Pfam" id="PF07762">
    <property type="entry name" value="DUF1618"/>
    <property type="match status" value="1"/>
</dbReference>
<evidence type="ECO:0000256" key="2">
    <source>
        <dbReference type="SAM" id="MobiDB-lite"/>
    </source>
</evidence>
<keyword evidence="1" id="KW-0175">Coiled coil</keyword>
<protein>
    <recommendedName>
        <fullName evidence="3">DUF1618 domain-containing protein</fullName>
    </recommendedName>
</protein>
<dbReference type="PANTHER" id="PTHR33074:SF83">
    <property type="entry name" value="EXPRESSED PROTEIN"/>
    <property type="match status" value="1"/>
</dbReference>
<evidence type="ECO:0000256" key="1">
    <source>
        <dbReference type="SAM" id="Coils"/>
    </source>
</evidence>
<dbReference type="InterPro" id="IPR011676">
    <property type="entry name" value="DUF1618"/>
</dbReference>
<sequence>MASRSKGSINFPGDESDNGDRRLASILLNNNAYVATFYMDHPPDIADDSNETTATAESKSGHTMAVTLWVADPPDISFFSVVCSKPPVSNPKSADFKNQLFMYTAGDTEPPSLERVPLPDDDFTTAADRLHGVREFGIVPQGVHYLVAALCDADDDASLDYQLHIYSSESKTWSSKTLPNTRAKKMKPGKVITLGEGVLGWVDLSCGLLVCDLCQEPPSAYFIPLPRPSLANRDRLRLPEACPRLFRDLTCVDGRLKFIDMEHGDTPEKFIDPFDSSVQYDSDLIRSLDSDDESKSRRGWRAVTWIRTVSSKGWFKECTLGVADILVDEFRDLYSVFPTLSIDNGDILYLKSSVEPTDGKGWAVAVDLGKKTVKALGAFPFENRHPAIAKQGFRPSTLSCHLAITPGIRVSAYRKIAQAGGSANSPQNAALQSLMREELEKLKRIQDESQSSMQNDQSRMKQQRLLDEKITLPLNKASSIVQNDLVSLDRPVQSNCEKLEKLKRIWHESQSSMQNDQPSMKQQRLLAEKITQPLGRAPSIVQNNHISHVHPVQNNLPPQQCFNKWDHPYLPGHSYFTQQNDLVSFNMLNGFCGYAPMAPTPVHGYGNYQPLWHQPPPWKQPPWQQQPSSEFEPHKASCFNKHNGASYHGYVQQLPASTHLVFGNDQ</sequence>
<accession>A0ABC8Y8N5</accession>
<name>A0ABC8Y8N5_9POAL</name>
<reference evidence="4" key="1">
    <citation type="submission" date="2024-10" db="EMBL/GenBank/DDBJ databases">
        <authorList>
            <person name="Ryan C."/>
        </authorList>
    </citation>
    <scope>NUCLEOTIDE SEQUENCE [LARGE SCALE GENOMIC DNA]</scope>
</reference>
<keyword evidence="5" id="KW-1185">Reference proteome</keyword>